<gene>
    <name evidence="1" type="ORF">Tco_1002641</name>
</gene>
<accession>A0ABQ5F861</accession>
<dbReference type="GO" id="GO:0003887">
    <property type="term" value="F:DNA-directed DNA polymerase activity"/>
    <property type="evidence" value="ECO:0007669"/>
    <property type="project" value="UniProtKB-KW"/>
</dbReference>
<name>A0ABQ5F861_9ASTR</name>
<sequence>MDARDIWLIQKVSEFQGLETENPFDHLKVFLSIVDNMKADGATKNTSRLRFFYFALKGEAKKWLDSRNAPHLFKTRSFDFVKPRGNLAEMPGDTFRICSVKPLILELRNVYEGWDRIKELVQYQDNSWDDPSSHENVSFISEMTKPMLDGRLKRAHQQLSFLLTSTQGKTLKNPYLICDIYGGAHEADKYDQVVSREQVCLFGEDIYGHPSLLRFYQNNDIPPWGNLTRKREGKEGPDWIIRMRNALADLGASINLMHMPHSYICRKLCGISELKPTRMSIQLADRSIKYPIGVCENLLVKINKFIFPVDFVVLDMDEDELVPIILGRPFLAKACVVIDVYEGKLSRRVAKETVTFNIGKSMKFALSYKDYLYYADYTIKFVKERWMDTIHLDRK</sequence>
<reference evidence="1" key="2">
    <citation type="submission" date="2022-01" db="EMBL/GenBank/DDBJ databases">
        <authorList>
            <person name="Yamashiro T."/>
            <person name="Shiraishi A."/>
            <person name="Satake H."/>
            <person name="Nakayama K."/>
        </authorList>
    </citation>
    <scope>NUCLEOTIDE SEQUENCE</scope>
</reference>
<dbReference type="PANTHER" id="PTHR33067:SF35">
    <property type="entry name" value="ASPARTIC PEPTIDASE DDI1-TYPE DOMAIN-CONTAINING PROTEIN"/>
    <property type="match status" value="1"/>
</dbReference>
<dbReference type="InterPro" id="IPR021109">
    <property type="entry name" value="Peptidase_aspartic_dom_sf"/>
</dbReference>
<keyword evidence="2" id="KW-1185">Reference proteome</keyword>
<proteinExistence type="predicted"/>
<protein>
    <submittedName>
        <fullName evidence="1">DNA-directed DNA polymerase</fullName>
    </submittedName>
</protein>
<keyword evidence="1" id="KW-0239">DNA-directed DNA polymerase</keyword>
<evidence type="ECO:0000313" key="1">
    <source>
        <dbReference type="EMBL" id="GJT59108.1"/>
    </source>
</evidence>
<evidence type="ECO:0000313" key="2">
    <source>
        <dbReference type="Proteomes" id="UP001151760"/>
    </source>
</evidence>
<reference evidence="1" key="1">
    <citation type="journal article" date="2022" name="Int. J. Mol. Sci.">
        <title>Draft Genome of Tanacetum Coccineum: Genomic Comparison of Closely Related Tanacetum-Family Plants.</title>
        <authorList>
            <person name="Yamashiro T."/>
            <person name="Shiraishi A."/>
            <person name="Nakayama K."/>
            <person name="Satake H."/>
        </authorList>
    </citation>
    <scope>NUCLEOTIDE SEQUENCE</scope>
</reference>
<dbReference type="Gene3D" id="2.40.70.10">
    <property type="entry name" value="Acid Proteases"/>
    <property type="match status" value="1"/>
</dbReference>
<keyword evidence="1" id="KW-0808">Transferase</keyword>
<keyword evidence="1" id="KW-0548">Nucleotidyltransferase</keyword>
<dbReference type="PANTHER" id="PTHR33067">
    <property type="entry name" value="RNA-DIRECTED DNA POLYMERASE-RELATED"/>
    <property type="match status" value="1"/>
</dbReference>
<dbReference type="Proteomes" id="UP001151760">
    <property type="component" value="Unassembled WGS sequence"/>
</dbReference>
<dbReference type="EMBL" id="BQNB010017080">
    <property type="protein sequence ID" value="GJT59108.1"/>
    <property type="molecule type" value="Genomic_DNA"/>
</dbReference>
<dbReference type="CDD" id="cd00303">
    <property type="entry name" value="retropepsin_like"/>
    <property type="match status" value="1"/>
</dbReference>
<comment type="caution">
    <text evidence="1">The sequence shown here is derived from an EMBL/GenBank/DDBJ whole genome shotgun (WGS) entry which is preliminary data.</text>
</comment>
<organism evidence="1 2">
    <name type="scientific">Tanacetum coccineum</name>
    <dbReference type="NCBI Taxonomy" id="301880"/>
    <lineage>
        <taxon>Eukaryota</taxon>
        <taxon>Viridiplantae</taxon>
        <taxon>Streptophyta</taxon>
        <taxon>Embryophyta</taxon>
        <taxon>Tracheophyta</taxon>
        <taxon>Spermatophyta</taxon>
        <taxon>Magnoliopsida</taxon>
        <taxon>eudicotyledons</taxon>
        <taxon>Gunneridae</taxon>
        <taxon>Pentapetalae</taxon>
        <taxon>asterids</taxon>
        <taxon>campanulids</taxon>
        <taxon>Asterales</taxon>
        <taxon>Asteraceae</taxon>
        <taxon>Asteroideae</taxon>
        <taxon>Anthemideae</taxon>
        <taxon>Anthemidinae</taxon>
        <taxon>Tanacetum</taxon>
    </lineage>
</organism>